<dbReference type="EMBL" id="CP001089">
    <property type="protein sequence ID" value="ACD96094.1"/>
    <property type="molecule type" value="Genomic_DNA"/>
</dbReference>
<organism evidence="6 7">
    <name type="scientific">Trichlorobacter lovleyi (strain ATCC BAA-1151 / DSM 17278 / SZ)</name>
    <name type="common">Geobacter lovleyi</name>
    <dbReference type="NCBI Taxonomy" id="398767"/>
    <lineage>
        <taxon>Bacteria</taxon>
        <taxon>Pseudomonadati</taxon>
        <taxon>Thermodesulfobacteriota</taxon>
        <taxon>Desulfuromonadia</taxon>
        <taxon>Geobacterales</taxon>
        <taxon>Geobacteraceae</taxon>
        <taxon>Trichlorobacter</taxon>
    </lineage>
</organism>
<dbReference type="InterPro" id="IPR038765">
    <property type="entry name" value="Papain-like_cys_pep_sf"/>
</dbReference>
<proteinExistence type="inferred from homology"/>
<evidence type="ECO:0000256" key="4">
    <source>
        <dbReference type="ARBA" id="ARBA00022807"/>
    </source>
</evidence>
<dbReference type="Proteomes" id="UP000002420">
    <property type="component" value="Chromosome"/>
</dbReference>
<dbReference type="GO" id="GO:0008234">
    <property type="term" value="F:cysteine-type peptidase activity"/>
    <property type="evidence" value="ECO:0007669"/>
    <property type="project" value="UniProtKB-KW"/>
</dbReference>
<feature type="domain" description="NlpC/P60" evidence="5">
    <location>
        <begin position="136"/>
        <end position="228"/>
    </location>
</feature>
<keyword evidence="7" id="KW-1185">Reference proteome</keyword>
<evidence type="ECO:0000313" key="7">
    <source>
        <dbReference type="Proteomes" id="UP000002420"/>
    </source>
</evidence>
<keyword evidence="2" id="KW-0645">Protease</keyword>
<comment type="similarity">
    <text evidence="1">Belongs to the peptidase C40 family.</text>
</comment>
<keyword evidence="3" id="KW-0378">Hydrolase</keyword>
<dbReference type="InterPro" id="IPR000064">
    <property type="entry name" value="NLP_P60_dom"/>
</dbReference>
<dbReference type="RefSeq" id="WP_012470427.1">
    <property type="nucleotide sequence ID" value="NC_010814.1"/>
</dbReference>
<dbReference type="STRING" id="398767.Glov_2378"/>
<reference evidence="6 7" key="1">
    <citation type="submission" date="2008-05" db="EMBL/GenBank/DDBJ databases">
        <title>Complete sequence of chromosome of Geobacter lovleyi SZ.</title>
        <authorList>
            <consortium name="US DOE Joint Genome Institute"/>
            <person name="Lucas S."/>
            <person name="Copeland A."/>
            <person name="Lapidus A."/>
            <person name="Glavina del Rio T."/>
            <person name="Dalin E."/>
            <person name="Tice H."/>
            <person name="Bruce D."/>
            <person name="Goodwin L."/>
            <person name="Pitluck S."/>
            <person name="Chertkov O."/>
            <person name="Meincke L."/>
            <person name="Brettin T."/>
            <person name="Detter J.C."/>
            <person name="Han C."/>
            <person name="Tapia R."/>
            <person name="Kuske C.R."/>
            <person name="Schmutz J."/>
            <person name="Larimer F."/>
            <person name="Land M."/>
            <person name="Hauser L."/>
            <person name="Kyrpides N."/>
            <person name="Mikhailova N."/>
            <person name="Sung Y."/>
            <person name="Fletcher K.E."/>
            <person name="Ritalahti K.M."/>
            <person name="Loeffler F.E."/>
            <person name="Richardson P."/>
        </authorList>
    </citation>
    <scope>NUCLEOTIDE SEQUENCE [LARGE SCALE GENOMIC DNA]</scope>
    <source>
        <strain evidence="7">ATCC BAA-1151 / DSM 17278 / SZ</strain>
    </source>
</reference>
<gene>
    <name evidence="6" type="ordered locus">Glov_2378</name>
</gene>
<sequence>MGGLVSSLLLVLLLVIVPVGFAADNGGADYQSPYGVKLPWPIPELIPDLLEGKRGEAAREAKLPESEWYSHSHPWVGPWGPLPHKYKPPKLAEGKSDDWKRARIIATALRFIGYHYRHHYIPDWDPPPGWYNPKPGGTRHDGRGVDCSNFTSFVYNQGLGIRFSSDIHKQAAIETVTVNGTEQELPVRLIPRQDSVEAWARVLKPGDLLFIRPRSSETVSHVVIWIGQWGMPGGRPLILDSHGADVRDENGALIPDGIHLRPFRSDSWYATRADHAIRIVGQ</sequence>
<name>B3E5A7_TRIL1</name>
<dbReference type="SUPFAM" id="SSF54001">
    <property type="entry name" value="Cysteine proteinases"/>
    <property type="match status" value="1"/>
</dbReference>
<dbReference type="Pfam" id="PF00877">
    <property type="entry name" value="NLPC_P60"/>
    <property type="match status" value="1"/>
</dbReference>
<dbReference type="KEGG" id="glo:Glov_2378"/>
<dbReference type="Gene3D" id="3.90.1720.10">
    <property type="entry name" value="endopeptidase domain like (from Nostoc punctiforme)"/>
    <property type="match status" value="1"/>
</dbReference>
<protein>
    <recommendedName>
        <fullName evidence="5">NlpC/P60 domain-containing protein</fullName>
    </recommendedName>
</protein>
<evidence type="ECO:0000256" key="2">
    <source>
        <dbReference type="ARBA" id="ARBA00022670"/>
    </source>
</evidence>
<dbReference type="eggNOG" id="COG0791">
    <property type="taxonomic scope" value="Bacteria"/>
</dbReference>
<dbReference type="AlphaFoldDB" id="B3E5A7"/>
<evidence type="ECO:0000256" key="1">
    <source>
        <dbReference type="ARBA" id="ARBA00007074"/>
    </source>
</evidence>
<keyword evidence="4" id="KW-0788">Thiol protease</keyword>
<accession>B3E5A7</accession>
<evidence type="ECO:0000313" key="6">
    <source>
        <dbReference type="EMBL" id="ACD96094.1"/>
    </source>
</evidence>
<evidence type="ECO:0000256" key="3">
    <source>
        <dbReference type="ARBA" id="ARBA00022801"/>
    </source>
</evidence>
<dbReference type="OrthoDB" id="258587at2"/>
<evidence type="ECO:0000259" key="5">
    <source>
        <dbReference type="Pfam" id="PF00877"/>
    </source>
</evidence>
<dbReference type="HOGENOM" id="CLU_986128_0_0_7"/>
<dbReference type="GO" id="GO:0006508">
    <property type="term" value="P:proteolysis"/>
    <property type="evidence" value="ECO:0007669"/>
    <property type="project" value="UniProtKB-KW"/>
</dbReference>